<evidence type="ECO:0008006" key="3">
    <source>
        <dbReference type="Google" id="ProtNLM"/>
    </source>
</evidence>
<dbReference type="AlphaFoldDB" id="A0AAW2N5P1"/>
<reference evidence="2" key="2">
    <citation type="journal article" date="2024" name="Plant">
        <title>Genomic evolution and insights into agronomic trait innovations of Sesamum species.</title>
        <authorList>
            <person name="Miao H."/>
            <person name="Wang L."/>
            <person name="Qu L."/>
            <person name="Liu H."/>
            <person name="Sun Y."/>
            <person name="Le M."/>
            <person name="Wang Q."/>
            <person name="Wei S."/>
            <person name="Zheng Y."/>
            <person name="Lin W."/>
            <person name="Duan Y."/>
            <person name="Cao H."/>
            <person name="Xiong S."/>
            <person name="Wang X."/>
            <person name="Wei L."/>
            <person name="Li C."/>
            <person name="Ma Q."/>
            <person name="Ju M."/>
            <person name="Zhao R."/>
            <person name="Li G."/>
            <person name="Mu C."/>
            <person name="Tian Q."/>
            <person name="Mei H."/>
            <person name="Zhang T."/>
            <person name="Gao T."/>
            <person name="Zhang H."/>
        </authorList>
    </citation>
    <scope>NUCLEOTIDE SEQUENCE</scope>
    <source>
        <strain evidence="2">KEN8</strain>
    </source>
</reference>
<comment type="caution">
    <text evidence="2">The sequence shown here is derived from an EMBL/GenBank/DDBJ whole genome shotgun (WGS) entry which is preliminary data.</text>
</comment>
<accession>A0AAW2N5P1</accession>
<sequence length="295" mass="33186">MADELPANCRTPAVVEYDGTTDLQEHLSYFENAALLHSWKLRKIELSLFTVRQKENEPLKEYLQRFNVAALEVPSATQEVKASAFSRGLLDGNFFKSLAKKLVSKFDTLLARVVKYINMEDAQATKKESHGEKRKDTKEEAPPRNFGLISGTRSPPFPRVNANIHSTNCAHHSSPYGSRGKMPIVLKPSQEKGTRQYLVGYDTNDPPREGVIRMIARGLNGGDSHHARKSQVKKAHNITLKEVLDVEVVEDTPLIQFGRAEWLRPKNAHNDALVITTLLANYEAGRIFIRLMKLG</sequence>
<reference evidence="2" key="1">
    <citation type="submission" date="2020-06" db="EMBL/GenBank/DDBJ databases">
        <authorList>
            <person name="Li T."/>
            <person name="Hu X."/>
            <person name="Zhang T."/>
            <person name="Song X."/>
            <person name="Zhang H."/>
            <person name="Dai N."/>
            <person name="Sheng W."/>
            <person name="Hou X."/>
            <person name="Wei L."/>
        </authorList>
    </citation>
    <scope>NUCLEOTIDE SEQUENCE</scope>
    <source>
        <strain evidence="2">KEN8</strain>
        <tissue evidence="2">Leaf</tissue>
    </source>
</reference>
<protein>
    <recommendedName>
        <fullName evidence="3">Retrotransposon gag domain-containing protein</fullName>
    </recommendedName>
</protein>
<organism evidence="2">
    <name type="scientific">Sesamum calycinum</name>
    <dbReference type="NCBI Taxonomy" id="2727403"/>
    <lineage>
        <taxon>Eukaryota</taxon>
        <taxon>Viridiplantae</taxon>
        <taxon>Streptophyta</taxon>
        <taxon>Embryophyta</taxon>
        <taxon>Tracheophyta</taxon>
        <taxon>Spermatophyta</taxon>
        <taxon>Magnoliopsida</taxon>
        <taxon>eudicotyledons</taxon>
        <taxon>Gunneridae</taxon>
        <taxon>Pentapetalae</taxon>
        <taxon>asterids</taxon>
        <taxon>lamiids</taxon>
        <taxon>Lamiales</taxon>
        <taxon>Pedaliaceae</taxon>
        <taxon>Sesamum</taxon>
    </lineage>
</organism>
<evidence type="ECO:0000256" key="1">
    <source>
        <dbReference type="SAM" id="MobiDB-lite"/>
    </source>
</evidence>
<name>A0AAW2N5P1_9LAMI</name>
<dbReference type="EMBL" id="JACGWM010000012">
    <property type="protein sequence ID" value="KAL0337766.1"/>
    <property type="molecule type" value="Genomic_DNA"/>
</dbReference>
<proteinExistence type="predicted"/>
<feature type="region of interest" description="Disordered" evidence="1">
    <location>
        <begin position="122"/>
        <end position="153"/>
    </location>
</feature>
<feature type="compositionally biased region" description="Basic and acidic residues" evidence="1">
    <location>
        <begin position="123"/>
        <end position="142"/>
    </location>
</feature>
<gene>
    <name evidence="2" type="ORF">Scaly_2051700</name>
</gene>
<evidence type="ECO:0000313" key="2">
    <source>
        <dbReference type="EMBL" id="KAL0337766.1"/>
    </source>
</evidence>